<name>A0A9Q0JHP4_9ROSI</name>
<dbReference type="EMBL" id="JAKUCV010002340">
    <property type="protein sequence ID" value="KAJ4843001.1"/>
    <property type="molecule type" value="Genomic_DNA"/>
</dbReference>
<sequence>MEGMGKFIVDELKGISVPVVDGQLQCRERSNMSQACKVFSKTKKRKKKGVRRKHQQMILVPMQRTEENKEGKVKLAMEFKCCVPFDPGGSWKHKKLLGLQQQFSKFTGALLHDSQDWGSLNVDTRVASGTSSSQ</sequence>
<comment type="caution">
    <text evidence="1">The sequence shown here is derived from an EMBL/GenBank/DDBJ whole genome shotgun (WGS) entry which is preliminary data.</text>
</comment>
<proteinExistence type="predicted"/>
<organism evidence="1 2">
    <name type="scientific">Turnera subulata</name>
    <dbReference type="NCBI Taxonomy" id="218843"/>
    <lineage>
        <taxon>Eukaryota</taxon>
        <taxon>Viridiplantae</taxon>
        <taxon>Streptophyta</taxon>
        <taxon>Embryophyta</taxon>
        <taxon>Tracheophyta</taxon>
        <taxon>Spermatophyta</taxon>
        <taxon>Magnoliopsida</taxon>
        <taxon>eudicotyledons</taxon>
        <taxon>Gunneridae</taxon>
        <taxon>Pentapetalae</taxon>
        <taxon>rosids</taxon>
        <taxon>fabids</taxon>
        <taxon>Malpighiales</taxon>
        <taxon>Passifloraceae</taxon>
        <taxon>Turnera</taxon>
    </lineage>
</organism>
<gene>
    <name evidence="1" type="ORF">Tsubulata_038213</name>
</gene>
<reference evidence="1" key="1">
    <citation type="submission" date="2022-02" db="EMBL/GenBank/DDBJ databases">
        <authorList>
            <person name="Henning P.M."/>
            <person name="McCubbin A.G."/>
            <person name="Shore J.S."/>
        </authorList>
    </citation>
    <scope>NUCLEOTIDE SEQUENCE</scope>
    <source>
        <strain evidence="1">F60SS</strain>
        <tissue evidence="1">Leaves</tissue>
    </source>
</reference>
<dbReference type="Proteomes" id="UP001141552">
    <property type="component" value="Unassembled WGS sequence"/>
</dbReference>
<reference evidence="1" key="2">
    <citation type="journal article" date="2023" name="Plants (Basel)">
        <title>Annotation of the Turnera subulata (Passifloraceae) Draft Genome Reveals the S-Locus Evolved after the Divergence of Turneroideae from Passifloroideae in a Stepwise Manner.</title>
        <authorList>
            <person name="Henning P.M."/>
            <person name="Roalson E.H."/>
            <person name="Mir W."/>
            <person name="McCubbin A.G."/>
            <person name="Shore J.S."/>
        </authorList>
    </citation>
    <scope>NUCLEOTIDE SEQUENCE</scope>
    <source>
        <strain evidence="1">F60SS</strain>
    </source>
</reference>
<evidence type="ECO:0000313" key="1">
    <source>
        <dbReference type="EMBL" id="KAJ4843001.1"/>
    </source>
</evidence>
<dbReference type="AlphaFoldDB" id="A0A9Q0JHP4"/>
<evidence type="ECO:0000313" key="2">
    <source>
        <dbReference type="Proteomes" id="UP001141552"/>
    </source>
</evidence>
<protein>
    <submittedName>
        <fullName evidence="1">Uncharacterized protein</fullName>
    </submittedName>
</protein>
<feature type="non-terminal residue" evidence="1">
    <location>
        <position position="1"/>
    </location>
</feature>
<accession>A0A9Q0JHP4</accession>
<keyword evidence="2" id="KW-1185">Reference proteome</keyword>